<comment type="caution">
    <text evidence="9">The sequence shown here is derived from an EMBL/GenBank/DDBJ whole genome shotgun (WGS) entry which is preliminary data.</text>
</comment>
<reference evidence="9" key="2">
    <citation type="journal article" date="2022" name="BMC Genomics">
        <title>Comparative genome analysis of mycobacteria focusing on tRNA and non-coding RNA.</title>
        <authorList>
            <person name="Behra P.R.K."/>
            <person name="Pettersson B.M.F."/>
            <person name="Ramesh M."/>
            <person name="Das S."/>
            <person name="Dasgupta S."/>
            <person name="Kirsebom L.A."/>
        </authorList>
    </citation>
    <scope>NUCLEOTIDE SEQUENCE</scope>
    <source>
        <strain evidence="9">DSM 44838</strain>
    </source>
</reference>
<feature type="region of interest" description="Disordered" evidence="6">
    <location>
        <begin position="321"/>
        <end position="346"/>
    </location>
</feature>
<dbReference type="Proteomes" id="UP001141629">
    <property type="component" value="Unassembled WGS sequence"/>
</dbReference>
<keyword evidence="2" id="KW-1003">Cell membrane</keyword>
<sequence>MTAVLDDTPETTTAPDDTVRFASWPARAAALLLDVLPGVAVVATMALLAYTTPVGGWLWWVFMAVLAVAVLATLVNRWLLPSVVGATMGRSVMGIRVTTSDGDPAGSPRLIGRDVAHLLDTAALFVGWLWPLGDKRHRTFADLLLRTEVRVVDGTESNGRDVRRVAGAVLLAAAVLCAAGGGLGYLQVYRQDRAVEQARTQIAEQGPRIVEQLLSYGSQSVVGDFARAQSLATDAYRTQLVAQQQAVQKAGVTDNEYWAVSSAVLSVTPDRAAMLLALQGQRGSDPAKLKFITATVRADFEKHDGRWQVGVLTVLKKPLTGQSAASAPQAPAPPPPAPAPPKGQGR</sequence>
<name>A0A9X2Z0W5_9MYCO</name>
<evidence type="ECO:0000313" key="9">
    <source>
        <dbReference type="EMBL" id="MCV7420849.1"/>
    </source>
</evidence>
<dbReference type="Pfam" id="PF06271">
    <property type="entry name" value="RDD"/>
    <property type="match status" value="1"/>
</dbReference>
<dbReference type="GO" id="GO:0005886">
    <property type="term" value="C:plasma membrane"/>
    <property type="evidence" value="ECO:0007669"/>
    <property type="project" value="UniProtKB-SubCell"/>
</dbReference>
<keyword evidence="3 7" id="KW-0812">Transmembrane</keyword>
<evidence type="ECO:0000256" key="6">
    <source>
        <dbReference type="SAM" id="MobiDB-lite"/>
    </source>
</evidence>
<dbReference type="EMBL" id="JACKVK010000005">
    <property type="protein sequence ID" value="MCV7420849.1"/>
    <property type="molecule type" value="Genomic_DNA"/>
</dbReference>
<evidence type="ECO:0000313" key="10">
    <source>
        <dbReference type="Proteomes" id="UP001141629"/>
    </source>
</evidence>
<keyword evidence="4 7" id="KW-1133">Transmembrane helix</keyword>
<evidence type="ECO:0000256" key="5">
    <source>
        <dbReference type="ARBA" id="ARBA00023136"/>
    </source>
</evidence>
<evidence type="ECO:0000256" key="2">
    <source>
        <dbReference type="ARBA" id="ARBA00022475"/>
    </source>
</evidence>
<feature type="transmembrane region" description="Helical" evidence="7">
    <location>
        <begin position="30"/>
        <end position="51"/>
    </location>
</feature>
<dbReference type="PANTHER" id="PTHR36115">
    <property type="entry name" value="PROLINE-RICH ANTIGEN HOMOLOG-RELATED"/>
    <property type="match status" value="1"/>
</dbReference>
<keyword evidence="10" id="KW-1185">Reference proteome</keyword>
<dbReference type="PANTHER" id="PTHR36115:SF6">
    <property type="entry name" value="PROLINE-RICH ANTIGEN HOMOLOG"/>
    <property type="match status" value="1"/>
</dbReference>
<protein>
    <submittedName>
        <fullName evidence="9">RDD family protein</fullName>
    </submittedName>
</protein>
<evidence type="ECO:0000256" key="4">
    <source>
        <dbReference type="ARBA" id="ARBA00022989"/>
    </source>
</evidence>
<evidence type="ECO:0000256" key="3">
    <source>
        <dbReference type="ARBA" id="ARBA00022692"/>
    </source>
</evidence>
<reference evidence="9" key="1">
    <citation type="submission" date="2020-07" db="EMBL/GenBank/DDBJ databases">
        <authorList>
            <person name="Pettersson B.M.F."/>
            <person name="Behra P.R.K."/>
            <person name="Ramesh M."/>
            <person name="Das S."/>
            <person name="Dasgupta S."/>
            <person name="Kirsebom L.A."/>
        </authorList>
    </citation>
    <scope>NUCLEOTIDE SEQUENCE</scope>
    <source>
        <strain evidence="9">DSM 44838</strain>
    </source>
</reference>
<evidence type="ECO:0000256" key="7">
    <source>
        <dbReference type="SAM" id="Phobius"/>
    </source>
</evidence>
<feature type="transmembrane region" description="Helical" evidence="7">
    <location>
        <begin position="57"/>
        <end position="80"/>
    </location>
</feature>
<organism evidence="9 10">
    <name type="scientific">Mycobacterium yunnanensis</name>
    <dbReference type="NCBI Taxonomy" id="368477"/>
    <lineage>
        <taxon>Bacteria</taxon>
        <taxon>Bacillati</taxon>
        <taxon>Actinomycetota</taxon>
        <taxon>Actinomycetes</taxon>
        <taxon>Mycobacteriales</taxon>
        <taxon>Mycobacteriaceae</taxon>
        <taxon>Mycobacterium</taxon>
    </lineage>
</organism>
<gene>
    <name evidence="9" type="ORF">H7K45_09895</name>
</gene>
<dbReference type="RefSeq" id="WP_372512521.1">
    <property type="nucleotide sequence ID" value="NZ_JACKVK010000005.1"/>
</dbReference>
<keyword evidence="5 7" id="KW-0472">Membrane</keyword>
<dbReference type="InterPro" id="IPR051791">
    <property type="entry name" value="Pra-immunoreactive"/>
</dbReference>
<evidence type="ECO:0000259" key="8">
    <source>
        <dbReference type="Pfam" id="PF06271"/>
    </source>
</evidence>
<feature type="domain" description="RDD" evidence="8">
    <location>
        <begin position="22"/>
        <end position="145"/>
    </location>
</feature>
<evidence type="ECO:0000256" key="1">
    <source>
        <dbReference type="ARBA" id="ARBA00004651"/>
    </source>
</evidence>
<dbReference type="InterPro" id="IPR010432">
    <property type="entry name" value="RDD"/>
</dbReference>
<feature type="transmembrane region" description="Helical" evidence="7">
    <location>
        <begin position="165"/>
        <end position="186"/>
    </location>
</feature>
<feature type="compositionally biased region" description="Pro residues" evidence="6">
    <location>
        <begin position="330"/>
        <end position="346"/>
    </location>
</feature>
<proteinExistence type="predicted"/>
<comment type="subcellular location">
    <subcellularLocation>
        <location evidence="1">Cell membrane</location>
        <topology evidence="1">Multi-pass membrane protein</topology>
    </subcellularLocation>
</comment>
<accession>A0A9X2Z0W5</accession>
<dbReference type="AlphaFoldDB" id="A0A9X2Z0W5"/>